<organism evidence="2 3">
    <name type="scientific">Paracandidimonas soli</name>
    <dbReference type="NCBI Taxonomy" id="1917182"/>
    <lineage>
        <taxon>Bacteria</taxon>
        <taxon>Pseudomonadati</taxon>
        <taxon>Pseudomonadota</taxon>
        <taxon>Betaproteobacteria</taxon>
        <taxon>Burkholderiales</taxon>
        <taxon>Alcaligenaceae</taxon>
        <taxon>Paracandidimonas</taxon>
    </lineage>
</organism>
<dbReference type="RefSeq" id="WP_132475457.1">
    <property type="nucleotide sequence ID" value="NZ_JBEBWM010000002.1"/>
</dbReference>
<name>A0A4R3VAR3_9BURK</name>
<dbReference type="AlphaFoldDB" id="A0A4R3VAR3"/>
<dbReference type="OrthoDB" id="5298576at2"/>
<evidence type="ECO:0000313" key="2">
    <source>
        <dbReference type="EMBL" id="TCV00674.1"/>
    </source>
</evidence>
<dbReference type="Pfam" id="PF09361">
    <property type="entry name" value="Phasin_2"/>
    <property type="match status" value="1"/>
</dbReference>
<dbReference type="InterPro" id="IPR018968">
    <property type="entry name" value="Phasin"/>
</dbReference>
<feature type="domain" description="Phasin" evidence="1">
    <location>
        <begin position="6"/>
        <end position="103"/>
    </location>
</feature>
<reference evidence="2 3" key="1">
    <citation type="submission" date="2019-03" db="EMBL/GenBank/DDBJ databases">
        <title>Genomic Encyclopedia of Type Strains, Phase IV (KMG-IV): sequencing the most valuable type-strain genomes for metagenomic binning, comparative biology and taxonomic classification.</title>
        <authorList>
            <person name="Goeker M."/>
        </authorList>
    </citation>
    <scope>NUCLEOTIDE SEQUENCE [LARGE SCALE GENOMIC DNA]</scope>
    <source>
        <strain evidence="2 3">DSM 100048</strain>
    </source>
</reference>
<dbReference type="PRINTS" id="PR00833">
    <property type="entry name" value="POAALLERGEN"/>
</dbReference>
<protein>
    <submittedName>
        <fullName evidence="2">Phasin family protein</fullName>
    </submittedName>
</protein>
<dbReference type="NCBIfam" id="TIGR01841">
    <property type="entry name" value="phasin"/>
    <property type="match status" value="1"/>
</dbReference>
<sequence length="194" mass="20280">MSAIPQILASQKASLDQFLAVQTSFFNGFEKLVDLNLKVVRASLEEMSQKSLEASELKDAQETLAFTSGLVQPGTEKALAYGKHVYDILSGLQADLSKLNETQAAQVQKQLSDAIEQFARTAPAGSEGAVSLLKSSLATATNAYESVSKAAKQATDAAESNLTAAANATIKAATDAAEAVAVKPTTRTRRGSAA</sequence>
<gene>
    <name evidence="2" type="ORF">EV686_103255</name>
</gene>
<proteinExistence type="predicted"/>
<evidence type="ECO:0000313" key="3">
    <source>
        <dbReference type="Proteomes" id="UP000294692"/>
    </source>
</evidence>
<dbReference type="EMBL" id="SMBX01000003">
    <property type="protein sequence ID" value="TCV00674.1"/>
    <property type="molecule type" value="Genomic_DNA"/>
</dbReference>
<comment type="caution">
    <text evidence="2">The sequence shown here is derived from an EMBL/GenBank/DDBJ whole genome shotgun (WGS) entry which is preliminary data.</text>
</comment>
<dbReference type="Proteomes" id="UP000294692">
    <property type="component" value="Unassembled WGS sequence"/>
</dbReference>
<dbReference type="InterPro" id="IPR010127">
    <property type="entry name" value="Phasin_subfam-1"/>
</dbReference>
<keyword evidence="3" id="KW-1185">Reference proteome</keyword>
<evidence type="ECO:0000259" key="1">
    <source>
        <dbReference type="Pfam" id="PF09361"/>
    </source>
</evidence>
<accession>A0A4R3VAR3</accession>